<organism evidence="3 4">
    <name type="scientific">Bionectria ochroleuca</name>
    <name type="common">Gliocladium roseum</name>
    <dbReference type="NCBI Taxonomy" id="29856"/>
    <lineage>
        <taxon>Eukaryota</taxon>
        <taxon>Fungi</taxon>
        <taxon>Dikarya</taxon>
        <taxon>Ascomycota</taxon>
        <taxon>Pezizomycotina</taxon>
        <taxon>Sordariomycetes</taxon>
        <taxon>Hypocreomycetidae</taxon>
        <taxon>Hypocreales</taxon>
        <taxon>Bionectriaceae</taxon>
        <taxon>Clonostachys</taxon>
    </lineage>
</organism>
<keyword evidence="1" id="KW-0539">Nucleus</keyword>
<evidence type="ECO:0000313" key="4">
    <source>
        <dbReference type="Proteomes" id="UP000766486"/>
    </source>
</evidence>
<protein>
    <recommendedName>
        <fullName evidence="2">Xylanolytic transcriptional activator regulatory domain-containing protein</fullName>
    </recommendedName>
</protein>
<dbReference type="InterPro" id="IPR007219">
    <property type="entry name" value="XnlR_reg_dom"/>
</dbReference>
<reference evidence="3 4" key="1">
    <citation type="submission" date="2019-06" db="EMBL/GenBank/DDBJ databases">
        <authorList>
            <person name="Broberg M."/>
        </authorList>
    </citation>
    <scope>NUCLEOTIDE SEQUENCE [LARGE SCALE GENOMIC DNA]</scope>
</reference>
<proteinExistence type="predicted"/>
<keyword evidence="4" id="KW-1185">Reference proteome</keyword>
<name>A0ABY6UXD0_BIOOC</name>
<evidence type="ECO:0000259" key="2">
    <source>
        <dbReference type="Pfam" id="PF04082"/>
    </source>
</evidence>
<gene>
    <name evidence="3" type="ORF">CLO192961_LOCUS389724</name>
</gene>
<dbReference type="PANTHER" id="PTHR47256:SF1">
    <property type="entry name" value="ZN(II)2CYS6 TRANSCRIPTION FACTOR (EUROFUNG)"/>
    <property type="match status" value="1"/>
</dbReference>
<dbReference type="Proteomes" id="UP000766486">
    <property type="component" value="Unassembled WGS sequence"/>
</dbReference>
<feature type="domain" description="Xylanolytic transcriptional activator regulatory" evidence="2">
    <location>
        <begin position="195"/>
        <end position="347"/>
    </location>
</feature>
<comment type="caution">
    <text evidence="3">The sequence shown here is derived from an EMBL/GenBank/DDBJ whole genome shotgun (WGS) entry which is preliminary data.</text>
</comment>
<dbReference type="EMBL" id="CABFNS010000890">
    <property type="protein sequence ID" value="VUC34628.1"/>
    <property type="molecule type" value="Genomic_DNA"/>
</dbReference>
<dbReference type="PANTHER" id="PTHR47256">
    <property type="entry name" value="ZN(II)2CYS6 TRANSCRIPTION FACTOR (EUROFUNG)-RELATED"/>
    <property type="match status" value="1"/>
</dbReference>
<evidence type="ECO:0000313" key="3">
    <source>
        <dbReference type="EMBL" id="VUC34628.1"/>
    </source>
</evidence>
<accession>A0ABY6UXD0</accession>
<dbReference type="InterPro" id="IPR053187">
    <property type="entry name" value="Notoamide_regulator"/>
</dbReference>
<sequence length="543" mass="60605">MVHVVTGLVYRHPPRTNLNQYRLARPQMQGPPYLHDPPEDYAVPLPCIMCADQGFQVDCTGCNLKQQIANSSQTNFLTLPNQLSLDFTTFQQPAATLPYFDPFNLSSAPIPPDAAFPIQPPTHSQAFPMAPIAIPTNSTLQLRVPWSRDVLPVAEPRIQDVTVSLWTSVPIDTLMMSELLASYFQQGYLISIPFQKDLFLEDLVSDRNKPSEYETKHCSPLLVNAILATAANTYTSGPLIAKGYKLASLAESFLTQAMLLWESEVLSEPKLTTIQAAQILSLYHATMMQNDTASAILSRAVAMAAELELFTASDDDWTSTGMARKFTSWSLFSWQSTYYFYNSMPPLVTEPPITTLPDYASVGELTGEVFLGNPETELTKPLHLGITFRAVALLNVILNDINLTGSIRGAENTKASTLAKQQILTFCARLRFWFSALPKEIQNSQGEIIHHLRIHLAYAQIQYTLLEPWVQDGSPALTEDKDTRSLYEWGLKSQIKRQQLVELFHIKHGEIGAGNFRWLHPFLLGSLPGGRKTKPSTQPSEYA</sequence>
<evidence type="ECO:0000256" key="1">
    <source>
        <dbReference type="ARBA" id="ARBA00023242"/>
    </source>
</evidence>
<dbReference type="CDD" id="cd12148">
    <property type="entry name" value="fungal_TF_MHR"/>
    <property type="match status" value="1"/>
</dbReference>
<dbReference type="Pfam" id="PF04082">
    <property type="entry name" value="Fungal_trans"/>
    <property type="match status" value="1"/>
</dbReference>